<keyword evidence="1" id="KW-0732">Signal</keyword>
<dbReference type="InterPro" id="IPR013517">
    <property type="entry name" value="FG-GAP"/>
</dbReference>
<dbReference type="Gene3D" id="2.40.10.10">
    <property type="entry name" value="Trypsin-like serine proteases"/>
    <property type="match status" value="1"/>
</dbReference>
<dbReference type="InterPro" id="IPR009003">
    <property type="entry name" value="Peptidase_S1_PA"/>
</dbReference>
<evidence type="ECO:0000259" key="2">
    <source>
        <dbReference type="PROSITE" id="PS50240"/>
    </source>
</evidence>
<dbReference type="GO" id="GO:0004252">
    <property type="term" value="F:serine-type endopeptidase activity"/>
    <property type="evidence" value="ECO:0007669"/>
    <property type="project" value="InterPro"/>
</dbReference>
<evidence type="ECO:0000313" key="3">
    <source>
        <dbReference type="EMBL" id="BFP55522.1"/>
    </source>
</evidence>
<evidence type="ECO:0000256" key="1">
    <source>
        <dbReference type="ARBA" id="ARBA00022729"/>
    </source>
</evidence>
<keyword evidence="3" id="KW-0378">Hydrolase</keyword>
<accession>A0AB33KSE3</accession>
<dbReference type="SMART" id="SM00020">
    <property type="entry name" value="Tryp_SPc"/>
    <property type="match status" value="1"/>
</dbReference>
<gene>
    <name evidence="3" type="ORF">SCMC78_53290</name>
</gene>
<dbReference type="PRINTS" id="PR00722">
    <property type="entry name" value="CHYMOTRYPSIN"/>
</dbReference>
<dbReference type="RefSeq" id="WP_319598576.1">
    <property type="nucleotide sequence ID" value="NZ_AP035884.1"/>
</dbReference>
<dbReference type="SUPFAM" id="SSF69318">
    <property type="entry name" value="Integrin alpha N-terminal domain"/>
    <property type="match status" value="1"/>
</dbReference>
<dbReference type="Pfam" id="PF13517">
    <property type="entry name" value="FG-GAP_3"/>
    <property type="match status" value="2"/>
</dbReference>
<dbReference type="PROSITE" id="PS50240">
    <property type="entry name" value="TRYPSIN_DOM"/>
    <property type="match status" value="1"/>
</dbReference>
<feature type="domain" description="Peptidase S1" evidence="2">
    <location>
        <begin position="2"/>
        <end position="222"/>
    </location>
</feature>
<dbReference type="InterPro" id="IPR001254">
    <property type="entry name" value="Trypsin_dom"/>
</dbReference>
<dbReference type="PANTHER" id="PTHR44103:SF1">
    <property type="entry name" value="PROPROTEIN CONVERTASE P"/>
    <property type="match status" value="1"/>
</dbReference>
<dbReference type="InterPro" id="IPR001314">
    <property type="entry name" value="Peptidase_S1A"/>
</dbReference>
<dbReference type="GO" id="GO:0006508">
    <property type="term" value="P:proteolysis"/>
    <property type="evidence" value="ECO:0007669"/>
    <property type="project" value="UniProtKB-KW"/>
</dbReference>
<dbReference type="AlphaFoldDB" id="A0AB33KSE3"/>
<sequence length="480" mass="49160">MALHGAPADAAVFGHTARIVVGASDRSCTGTLVDPRWVLSAASCFADATGVVQPGKPKVTTTVTVGRTDLTQTTGGAVRTAVELVPHADRDLVLVKLGVGVATVKPVALAATPATADESVTAAGFGRTRTTWVPDRLHTGEFTANGDASANVALTAVGDTVICQGDAGGPILRESDGRQELLAVTSRSWMGGCVGTPATETRTGAVATRVDDVRAWITDTTAAVPGDLTGDNKPDLVAVDNTGKLFLYPGTGTGALGSRIQIGTGGWSGAAVTHRGDWTGDAMEDVVAIVGGELRVYPNLGTGTLGSPVKLLTGLPTTSKLVNAGDVDRDGHPDLVVQHSNKLYLYKGKSAPTPTVAAPVVIGTSGWDVMDVSAPGDADRDGRVDLLARDRRDGILYLYLGQPNGSFSGRTQYGRNYTVTNRPLITGAADADRNGVADMWATAADGTLKFYKGASSATGPVDGPSIQVGTGGWGSIKSIS</sequence>
<dbReference type="InterPro" id="IPR028994">
    <property type="entry name" value="Integrin_alpha_N"/>
</dbReference>
<dbReference type="InterPro" id="IPR043504">
    <property type="entry name" value="Peptidase_S1_PA_chymotrypsin"/>
</dbReference>
<name>A0AB33KSE3_9ACTN</name>
<dbReference type="EMBL" id="AP035884">
    <property type="protein sequence ID" value="BFP55522.1"/>
    <property type="molecule type" value="Genomic_DNA"/>
</dbReference>
<organism evidence="3">
    <name type="scientific">Streptomyces sp. CMC78</name>
    <dbReference type="NCBI Taxonomy" id="3231512"/>
    <lineage>
        <taxon>Bacteria</taxon>
        <taxon>Bacillati</taxon>
        <taxon>Actinomycetota</taxon>
        <taxon>Actinomycetes</taxon>
        <taxon>Kitasatosporales</taxon>
        <taxon>Streptomycetaceae</taxon>
        <taxon>Streptomyces</taxon>
    </lineage>
</organism>
<dbReference type="Pfam" id="PF00089">
    <property type="entry name" value="Trypsin"/>
    <property type="match status" value="1"/>
</dbReference>
<dbReference type="Gene3D" id="2.130.10.130">
    <property type="entry name" value="Integrin alpha, N-terminal"/>
    <property type="match status" value="1"/>
</dbReference>
<protein>
    <submittedName>
        <fullName evidence="3">Trypsin-like serine protease</fullName>
    </submittedName>
</protein>
<dbReference type="PANTHER" id="PTHR44103">
    <property type="entry name" value="PROPROTEIN CONVERTASE P"/>
    <property type="match status" value="1"/>
</dbReference>
<proteinExistence type="predicted"/>
<dbReference type="KEGG" id="stcm:SCMC78_53290"/>
<reference evidence="3" key="1">
    <citation type="submission" date="2024-07" db="EMBL/GenBank/DDBJ databases">
        <title>Complete genome sequences of cellulolytic bacteria, Kitasatospora sp. CMC57 and Streptomyces sp. CMC78, isolated from Japanese agricultural soil.</title>
        <authorList>
            <person name="Hashimoto T."/>
            <person name="Ito M."/>
            <person name="Iwamoto M."/>
            <person name="Fukahori D."/>
            <person name="Shoda T."/>
            <person name="Sakoda M."/>
            <person name="Morohoshi T."/>
            <person name="Mitsuboshi M."/>
            <person name="Nishizawa T."/>
        </authorList>
    </citation>
    <scope>NUCLEOTIDE SEQUENCE</scope>
    <source>
        <strain evidence="3">CMC78</strain>
    </source>
</reference>
<keyword evidence="3" id="KW-0645">Protease</keyword>
<dbReference type="SUPFAM" id="SSF50494">
    <property type="entry name" value="Trypsin-like serine proteases"/>
    <property type="match status" value="1"/>
</dbReference>